<accession>A0A5B2XRA7</accession>
<protein>
    <submittedName>
        <fullName evidence="2">Uncharacterized protein</fullName>
    </submittedName>
</protein>
<comment type="caution">
    <text evidence="2">The sequence shown here is derived from an EMBL/GenBank/DDBJ whole genome shotgun (WGS) entry which is preliminary data.</text>
</comment>
<organism evidence="2 3">
    <name type="scientific">Solihabitans fulvus</name>
    <dbReference type="NCBI Taxonomy" id="1892852"/>
    <lineage>
        <taxon>Bacteria</taxon>
        <taxon>Bacillati</taxon>
        <taxon>Actinomycetota</taxon>
        <taxon>Actinomycetes</taxon>
        <taxon>Pseudonocardiales</taxon>
        <taxon>Pseudonocardiaceae</taxon>
        <taxon>Solihabitans</taxon>
    </lineage>
</organism>
<keyword evidence="1" id="KW-0472">Membrane</keyword>
<dbReference type="AlphaFoldDB" id="A0A5B2XRA7"/>
<keyword evidence="1" id="KW-1133">Transmembrane helix</keyword>
<evidence type="ECO:0000256" key="1">
    <source>
        <dbReference type="SAM" id="Phobius"/>
    </source>
</evidence>
<keyword evidence="3" id="KW-1185">Reference proteome</keyword>
<keyword evidence="1" id="KW-0812">Transmembrane</keyword>
<dbReference type="Proteomes" id="UP000323454">
    <property type="component" value="Unassembled WGS sequence"/>
</dbReference>
<feature type="transmembrane region" description="Helical" evidence="1">
    <location>
        <begin position="30"/>
        <end position="51"/>
    </location>
</feature>
<sequence length="75" mass="7966">MLSRVPPVAAFLVVAALFGVGVWQRGPLGAALLGVLALLVLMLLTATWKVLGTLDRVFRVVVFAVLVLIALSLLR</sequence>
<proteinExistence type="predicted"/>
<reference evidence="2 3" key="2">
    <citation type="submission" date="2019-09" db="EMBL/GenBank/DDBJ databases">
        <authorList>
            <person name="Jin C."/>
        </authorList>
    </citation>
    <scope>NUCLEOTIDE SEQUENCE [LARGE SCALE GENOMIC DNA]</scope>
    <source>
        <strain evidence="2 3">AN110305</strain>
    </source>
</reference>
<feature type="transmembrane region" description="Helical" evidence="1">
    <location>
        <begin position="57"/>
        <end position="74"/>
    </location>
</feature>
<gene>
    <name evidence="2" type="ORF">F0L68_02745</name>
</gene>
<evidence type="ECO:0000313" key="2">
    <source>
        <dbReference type="EMBL" id="KAA2266187.1"/>
    </source>
</evidence>
<feature type="transmembrane region" description="Helical" evidence="1">
    <location>
        <begin position="6"/>
        <end position="23"/>
    </location>
</feature>
<evidence type="ECO:0000313" key="3">
    <source>
        <dbReference type="Proteomes" id="UP000323454"/>
    </source>
</evidence>
<reference evidence="2 3" key="1">
    <citation type="submission" date="2019-09" db="EMBL/GenBank/DDBJ databases">
        <title>Goodfellowia gen. nov., a new genus of the Pseudonocardineae related to Actinoalloteichus, containing Goodfellowia coeruleoviolacea gen. nov., comb. nov. gen. nov., comb. nov.</title>
        <authorList>
            <person name="Labeda D."/>
        </authorList>
    </citation>
    <scope>NUCLEOTIDE SEQUENCE [LARGE SCALE GENOMIC DNA]</scope>
    <source>
        <strain evidence="2 3">AN110305</strain>
    </source>
</reference>
<name>A0A5B2XRA7_9PSEU</name>
<dbReference type="EMBL" id="VUOB01000003">
    <property type="protein sequence ID" value="KAA2266187.1"/>
    <property type="molecule type" value="Genomic_DNA"/>
</dbReference>